<evidence type="ECO:0000313" key="1">
    <source>
        <dbReference type="EMBL" id="PPK82163.1"/>
    </source>
</evidence>
<name>A0A2S6HWC8_9FIRM</name>
<organism evidence="1 2">
    <name type="scientific">Lacrimispora xylanisolvens</name>
    <dbReference type="NCBI Taxonomy" id="384636"/>
    <lineage>
        <taxon>Bacteria</taxon>
        <taxon>Bacillati</taxon>
        <taxon>Bacillota</taxon>
        <taxon>Clostridia</taxon>
        <taxon>Lachnospirales</taxon>
        <taxon>Lachnospiraceae</taxon>
        <taxon>Lacrimispora</taxon>
    </lineage>
</organism>
<dbReference type="OrthoDB" id="9779574at2"/>
<gene>
    <name evidence="1" type="ORF">BXY41_103378</name>
</gene>
<protein>
    <submittedName>
        <fullName evidence="1">Uncharacterized protein</fullName>
    </submittedName>
</protein>
<dbReference type="Proteomes" id="UP000237749">
    <property type="component" value="Unassembled WGS sequence"/>
</dbReference>
<dbReference type="RefSeq" id="WP_104436210.1">
    <property type="nucleotide sequence ID" value="NZ_PTJA01000003.1"/>
</dbReference>
<comment type="caution">
    <text evidence="1">The sequence shown here is derived from an EMBL/GenBank/DDBJ whole genome shotgun (WGS) entry which is preliminary data.</text>
</comment>
<reference evidence="1 2" key="1">
    <citation type="submission" date="2018-02" db="EMBL/GenBank/DDBJ databases">
        <title>Genomic Encyclopedia of Archaeal and Bacterial Type Strains, Phase II (KMG-II): from individual species to whole genera.</title>
        <authorList>
            <person name="Goeker M."/>
        </authorList>
    </citation>
    <scope>NUCLEOTIDE SEQUENCE [LARGE SCALE GENOMIC DNA]</scope>
    <source>
        <strain evidence="1 2">DSM 3808</strain>
    </source>
</reference>
<keyword evidence="2" id="KW-1185">Reference proteome</keyword>
<sequence length="300" mass="36176">MKRIIKNGIYVFLLAMILILLCSVGNKIREANSLPIALPAIEMRYAKRMVKRDECYIIQVTNPEKMEGQYFYEEDGEKKPIALLGKDPRQELSYIFMGSEQNKFLVKGYVIKDFSEYVDQIVFYVEDWEIIKPVKRDYGYKEYRPEQRFYYPKDCLDEYDLINGDYHPTVYYDIFMENSEGNYYLKKDGYYKIEPRWNGKSLEWYLIEDEKKIPIDLKGNLPEYSFDTILKNIHSYEYEEYNNYFIVKGKLSKNEKNVLEIYKWWLEIPFSYNDTNFDGKSSCYGFNHSDLEQGVYKRYR</sequence>
<evidence type="ECO:0000313" key="2">
    <source>
        <dbReference type="Proteomes" id="UP000237749"/>
    </source>
</evidence>
<dbReference type="AlphaFoldDB" id="A0A2S6HWC8"/>
<dbReference type="EMBL" id="PTJA01000003">
    <property type="protein sequence ID" value="PPK82163.1"/>
    <property type="molecule type" value="Genomic_DNA"/>
</dbReference>
<proteinExistence type="predicted"/>
<accession>A0A2S6HWC8</accession>